<keyword evidence="2" id="KW-1185">Reference proteome</keyword>
<accession>A0A834HL16</accession>
<sequence>MKLIERHAHIILFGAVSKLSEIESADVVHRPSTSALSPDEGEEDAHRCPIIYGRFVSGGGRRVNKAVEMRNRANKMDKLLSINTGCRAAEAVRELTAFAVAATAGEPRQVSGGLRDAPLKRYFSLYGSDDRDKNDLINTSTNLLSASLSSTY</sequence>
<gene>
    <name evidence="1" type="ORF">GWI33_001555</name>
</gene>
<protein>
    <submittedName>
        <fullName evidence="1">Uncharacterized protein</fullName>
    </submittedName>
</protein>
<proteinExistence type="predicted"/>
<dbReference type="Proteomes" id="UP000625711">
    <property type="component" value="Unassembled WGS sequence"/>
</dbReference>
<organism evidence="1 2">
    <name type="scientific">Rhynchophorus ferrugineus</name>
    <name type="common">Red palm weevil</name>
    <name type="synonym">Curculio ferrugineus</name>
    <dbReference type="NCBI Taxonomy" id="354439"/>
    <lineage>
        <taxon>Eukaryota</taxon>
        <taxon>Metazoa</taxon>
        <taxon>Ecdysozoa</taxon>
        <taxon>Arthropoda</taxon>
        <taxon>Hexapoda</taxon>
        <taxon>Insecta</taxon>
        <taxon>Pterygota</taxon>
        <taxon>Neoptera</taxon>
        <taxon>Endopterygota</taxon>
        <taxon>Coleoptera</taxon>
        <taxon>Polyphaga</taxon>
        <taxon>Cucujiformia</taxon>
        <taxon>Curculionidae</taxon>
        <taxon>Dryophthorinae</taxon>
        <taxon>Rhynchophorus</taxon>
    </lineage>
</organism>
<reference evidence="1" key="1">
    <citation type="submission" date="2020-08" db="EMBL/GenBank/DDBJ databases">
        <title>Genome sequencing and assembly of the red palm weevil Rhynchophorus ferrugineus.</title>
        <authorList>
            <person name="Dias G.B."/>
            <person name="Bergman C.M."/>
            <person name="Manee M."/>
        </authorList>
    </citation>
    <scope>NUCLEOTIDE SEQUENCE</scope>
    <source>
        <strain evidence="1">AA-2017</strain>
        <tissue evidence="1">Whole larva</tissue>
    </source>
</reference>
<comment type="caution">
    <text evidence="1">The sequence shown here is derived from an EMBL/GenBank/DDBJ whole genome shotgun (WGS) entry which is preliminary data.</text>
</comment>
<dbReference type="EMBL" id="JAACXV010020265">
    <property type="protein sequence ID" value="KAF7263633.1"/>
    <property type="molecule type" value="Genomic_DNA"/>
</dbReference>
<dbReference type="AlphaFoldDB" id="A0A834HL16"/>
<name>A0A834HL16_RHYFE</name>
<evidence type="ECO:0000313" key="2">
    <source>
        <dbReference type="Proteomes" id="UP000625711"/>
    </source>
</evidence>
<evidence type="ECO:0000313" key="1">
    <source>
        <dbReference type="EMBL" id="KAF7263633.1"/>
    </source>
</evidence>